<evidence type="ECO:0000313" key="2">
    <source>
        <dbReference type="Proteomes" id="UP000254467"/>
    </source>
</evidence>
<dbReference type="NCBIfam" id="TIGR01509">
    <property type="entry name" value="HAD-SF-IA-v3"/>
    <property type="match status" value="1"/>
</dbReference>
<dbReference type="InterPro" id="IPR036412">
    <property type="entry name" value="HAD-like_sf"/>
</dbReference>
<dbReference type="RefSeq" id="WP_018582469.1">
    <property type="nucleotide sequence ID" value="NZ_UFXQ01000001.1"/>
</dbReference>
<proteinExistence type="predicted"/>
<dbReference type="SUPFAM" id="SSF56784">
    <property type="entry name" value="HAD-like"/>
    <property type="match status" value="1"/>
</dbReference>
<name>A0A376CLN0_9CORY</name>
<dbReference type="STRING" id="35756.GCA_001044155_01160"/>
<gene>
    <name evidence="1" type="primary">yihX</name>
    <name evidence="1" type="ORF">NCTC11862_01125</name>
</gene>
<accession>A0A376CLN0</accession>
<dbReference type="AlphaFoldDB" id="A0A376CLN0"/>
<dbReference type="PANTHER" id="PTHR43611:SF3">
    <property type="entry name" value="FLAVIN MONONUCLEOTIDE HYDROLASE 1, CHLOROPLATIC"/>
    <property type="match status" value="1"/>
</dbReference>
<dbReference type="GO" id="GO:0016787">
    <property type="term" value="F:hydrolase activity"/>
    <property type="evidence" value="ECO:0007669"/>
    <property type="project" value="UniProtKB-KW"/>
</dbReference>
<dbReference type="OrthoDB" id="9797415at2"/>
<evidence type="ECO:0000313" key="1">
    <source>
        <dbReference type="EMBL" id="STC69340.1"/>
    </source>
</evidence>
<keyword evidence="2" id="KW-1185">Reference proteome</keyword>
<dbReference type="Pfam" id="PF00702">
    <property type="entry name" value="Hydrolase"/>
    <property type="match status" value="1"/>
</dbReference>
<dbReference type="EC" id="3.1.3.-" evidence="1"/>
<dbReference type="Proteomes" id="UP000254467">
    <property type="component" value="Unassembled WGS sequence"/>
</dbReference>
<dbReference type="PANTHER" id="PTHR43611">
    <property type="entry name" value="ALPHA-D-GLUCOSE 1-PHOSPHATE PHOSPHATASE"/>
    <property type="match status" value="1"/>
</dbReference>
<sequence>MTALLFDLYGVLMEGRTAEGCRRVEVAAGVSDVDALWTAYHQLRPAYEVGAHSDQHWWEKVAAFAGAPELDVEAAITADWETLMNPFYENVDTVLKLHDAGYTCGVVGDLPVSIAERLRARQEWLDEFDAVIFSCDIGVRQPDTRVYTVAVDAMGATASDTIFFDDDPAHVAAAKAAGLQGRVFTSVADIAEL</sequence>
<reference evidence="1 2" key="1">
    <citation type="submission" date="2018-06" db="EMBL/GenBank/DDBJ databases">
        <authorList>
            <consortium name="Pathogen Informatics"/>
            <person name="Doyle S."/>
        </authorList>
    </citation>
    <scope>NUCLEOTIDE SEQUENCE [LARGE SCALE GENOMIC DNA]</scope>
    <source>
        <strain evidence="1 2">NCTC11862</strain>
    </source>
</reference>
<dbReference type="InterPro" id="IPR023214">
    <property type="entry name" value="HAD_sf"/>
</dbReference>
<organism evidence="1 2">
    <name type="scientific">Corynebacterium pilosum</name>
    <dbReference type="NCBI Taxonomy" id="35756"/>
    <lineage>
        <taxon>Bacteria</taxon>
        <taxon>Bacillati</taxon>
        <taxon>Actinomycetota</taxon>
        <taxon>Actinomycetes</taxon>
        <taxon>Mycobacteriales</taxon>
        <taxon>Corynebacteriaceae</taxon>
        <taxon>Corynebacterium</taxon>
    </lineage>
</organism>
<dbReference type="Gene3D" id="3.40.50.1000">
    <property type="entry name" value="HAD superfamily/HAD-like"/>
    <property type="match status" value="1"/>
</dbReference>
<keyword evidence="1" id="KW-0378">Hydrolase</keyword>
<dbReference type="PRINTS" id="PR00413">
    <property type="entry name" value="HADHALOGNASE"/>
</dbReference>
<dbReference type="InterPro" id="IPR006439">
    <property type="entry name" value="HAD-SF_hydro_IA"/>
</dbReference>
<protein>
    <submittedName>
        <fullName evidence="1">Phosphoglycolate phosphatase</fullName>
        <ecNumber evidence="1">3.1.3.-</ecNumber>
    </submittedName>
</protein>
<dbReference type="EMBL" id="UFXQ01000001">
    <property type="protein sequence ID" value="STC69340.1"/>
    <property type="molecule type" value="Genomic_DNA"/>
</dbReference>